<dbReference type="Proteomes" id="UP001621512">
    <property type="component" value="Chromosome"/>
</dbReference>
<dbReference type="PANTHER" id="PTHR43004:SF19">
    <property type="entry name" value="BINDING MONOOXYGENASE, PUTATIVE (JCVI)-RELATED"/>
    <property type="match status" value="1"/>
</dbReference>
<reference evidence="5 6" key="1">
    <citation type="submission" date="2022-10" db="EMBL/GenBank/DDBJ databases">
        <title>The complete genomes of actinobacterial strains from the NBC collection.</title>
        <authorList>
            <person name="Joergensen T.S."/>
            <person name="Alvarez Arevalo M."/>
            <person name="Sterndorff E.B."/>
            <person name="Faurdal D."/>
            <person name="Vuksanovic O."/>
            <person name="Mourched A.-S."/>
            <person name="Charusanti P."/>
            <person name="Shaw S."/>
            <person name="Blin K."/>
            <person name="Weber T."/>
        </authorList>
    </citation>
    <scope>NUCLEOTIDE SEQUENCE [LARGE SCALE GENOMIC DNA]</scope>
    <source>
        <strain evidence="5 6">NBC_00017</strain>
    </source>
</reference>
<dbReference type="SUPFAM" id="SSF51905">
    <property type="entry name" value="FAD/NAD(P)-binding domain"/>
    <property type="match status" value="1"/>
</dbReference>
<name>A0ABZ1MNP1_STREF</name>
<dbReference type="GO" id="GO:0004497">
    <property type="term" value="F:monooxygenase activity"/>
    <property type="evidence" value="ECO:0007669"/>
    <property type="project" value="UniProtKB-KW"/>
</dbReference>
<dbReference type="Gene3D" id="3.40.30.120">
    <property type="match status" value="1"/>
</dbReference>
<dbReference type="InterPro" id="IPR002938">
    <property type="entry name" value="FAD-bd"/>
</dbReference>
<keyword evidence="3" id="KW-0274">FAD</keyword>
<keyword evidence="5" id="KW-0503">Monooxygenase</keyword>
<dbReference type="InterPro" id="IPR036188">
    <property type="entry name" value="FAD/NAD-bd_sf"/>
</dbReference>
<evidence type="ECO:0000259" key="4">
    <source>
        <dbReference type="Pfam" id="PF01494"/>
    </source>
</evidence>
<evidence type="ECO:0000313" key="6">
    <source>
        <dbReference type="Proteomes" id="UP001621512"/>
    </source>
</evidence>
<proteinExistence type="predicted"/>
<comment type="cofactor">
    <cofactor evidence="1">
        <name>FAD</name>
        <dbReference type="ChEBI" id="CHEBI:57692"/>
    </cofactor>
</comment>
<dbReference type="Pfam" id="PF01494">
    <property type="entry name" value="FAD_binding_3"/>
    <property type="match status" value="1"/>
</dbReference>
<evidence type="ECO:0000256" key="1">
    <source>
        <dbReference type="ARBA" id="ARBA00001974"/>
    </source>
</evidence>
<keyword evidence="6" id="KW-1185">Reference proteome</keyword>
<dbReference type="PRINTS" id="PR00420">
    <property type="entry name" value="RNGMNOXGNASE"/>
</dbReference>
<dbReference type="RefSeq" id="WP_405506556.1">
    <property type="nucleotide sequence ID" value="NZ_CP108341.1"/>
</dbReference>
<keyword evidence="5" id="KW-0560">Oxidoreductase</keyword>
<feature type="domain" description="FAD-binding" evidence="4">
    <location>
        <begin position="18"/>
        <end position="345"/>
    </location>
</feature>
<sequence length="507" mass="53841">MPEASLPAASVPATTAPDADVIVVGAGPVGLMLACELAVAGVGVLVLERAADFDRRLRAPGITARSIQALDRRGVLDQLMKATAEAEPAYRTERDEDGRAPEMLPVRAGILEEVLYDHLAGLGGRVRRGLAVTGLSDASTGLVTVTATDGQGTEHTFRAAHLVGCDGGRSAVRKALGIGFPGGGPSVTGYQAVVTVEPEGALERTWRRTPRGIAAYAHGPSRIVSVEFDTPPVDRHSEVTLDDVEASLRRTSGVQVTLRDPVSLARFTGTCRLADRYRRGRVLLAGDAAHVHPPFGGQGLNLGLQDAVNLGWKLAATVRGDAPEGLLDSYESERRPVAARVLRNSEAATRLLHPGPDNTAPYELFFKELMTDPAVKQRLHDVYAMKDVVHQMGAGASEPAGLLGRACPDLLLERPRRDGGGTVRLATLQQEGRAVLVHTAGQTELASQAGAWRDRVAVLTAERVSPDVPTPLLVRPDGYVAWTPEAAPETTLVSALHRWFGEPRADA</sequence>
<evidence type="ECO:0000256" key="2">
    <source>
        <dbReference type="ARBA" id="ARBA00022630"/>
    </source>
</evidence>
<protein>
    <submittedName>
        <fullName evidence="5">FAD-dependent monooxygenase</fullName>
    </submittedName>
</protein>
<dbReference type="Pfam" id="PF21274">
    <property type="entry name" value="Rng_hyd_C"/>
    <property type="match status" value="1"/>
</dbReference>
<organism evidence="5 6">
    <name type="scientific">Streptomyces purpurascens</name>
    <dbReference type="NCBI Taxonomy" id="1924"/>
    <lineage>
        <taxon>Bacteria</taxon>
        <taxon>Bacillati</taxon>
        <taxon>Actinomycetota</taxon>
        <taxon>Actinomycetes</taxon>
        <taxon>Kitasatosporales</taxon>
        <taxon>Streptomycetaceae</taxon>
        <taxon>Streptomyces</taxon>
    </lineage>
</organism>
<dbReference type="InterPro" id="IPR050641">
    <property type="entry name" value="RIFMO-like"/>
</dbReference>
<accession>A0ABZ1MNP1</accession>
<dbReference type="Gene3D" id="3.30.70.2450">
    <property type="match status" value="1"/>
</dbReference>
<evidence type="ECO:0000256" key="3">
    <source>
        <dbReference type="ARBA" id="ARBA00022827"/>
    </source>
</evidence>
<keyword evidence="2" id="KW-0285">Flavoprotein</keyword>
<dbReference type="EMBL" id="CP108341">
    <property type="protein sequence ID" value="WTW28589.1"/>
    <property type="molecule type" value="Genomic_DNA"/>
</dbReference>
<dbReference type="Gene3D" id="3.50.50.60">
    <property type="entry name" value="FAD/NAD(P)-binding domain"/>
    <property type="match status" value="1"/>
</dbReference>
<evidence type="ECO:0000313" key="5">
    <source>
        <dbReference type="EMBL" id="WTW28589.1"/>
    </source>
</evidence>
<gene>
    <name evidence="5" type="ORF">OHU35_22205</name>
</gene>
<dbReference type="PANTHER" id="PTHR43004">
    <property type="entry name" value="TRK SYSTEM POTASSIUM UPTAKE PROTEIN"/>
    <property type="match status" value="1"/>
</dbReference>